<evidence type="ECO:0000256" key="1">
    <source>
        <dbReference type="SAM" id="MobiDB-lite"/>
    </source>
</evidence>
<protein>
    <submittedName>
        <fullName evidence="2">Uncharacterized protein</fullName>
    </submittedName>
</protein>
<name>A0A9N8DX68_9STRA</name>
<proteinExistence type="predicted"/>
<feature type="compositionally biased region" description="Polar residues" evidence="1">
    <location>
        <begin position="84"/>
        <end position="93"/>
    </location>
</feature>
<feature type="compositionally biased region" description="Acidic residues" evidence="1">
    <location>
        <begin position="96"/>
        <end position="105"/>
    </location>
</feature>
<dbReference type="AlphaFoldDB" id="A0A9N8DX68"/>
<dbReference type="Proteomes" id="UP001153069">
    <property type="component" value="Unassembled WGS sequence"/>
</dbReference>
<keyword evidence="3" id="KW-1185">Reference proteome</keyword>
<organism evidence="2 3">
    <name type="scientific">Seminavis robusta</name>
    <dbReference type="NCBI Taxonomy" id="568900"/>
    <lineage>
        <taxon>Eukaryota</taxon>
        <taxon>Sar</taxon>
        <taxon>Stramenopiles</taxon>
        <taxon>Ochrophyta</taxon>
        <taxon>Bacillariophyta</taxon>
        <taxon>Bacillariophyceae</taxon>
        <taxon>Bacillariophycidae</taxon>
        <taxon>Naviculales</taxon>
        <taxon>Naviculaceae</taxon>
        <taxon>Seminavis</taxon>
    </lineage>
</organism>
<accession>A0A9N8DX68</accession>
<evidence type="ECO:0000313" key="2">
    <source>
        <dbReference type="EMBL" id="CAB9507619.1"/>
    </source>
</evidence>
<evidence type="ECO:0000313" key="3">
    <source>
        <dbReference type="Proteomes" id="UP001153069"/>
    </source>
</evidence>
<reference evidence="2" key="1">
    <citation type="submission" date="2020-06" db="EMBL/GenBank/DDBJ databases">
        <authorList>
            <consortium name="Plant Systems Biology data submission"/>
        </authorList>
    </citation>
    <scope>NUCLEOTIDE SEQUENCE</scope>
    <source>
        <strain evidence="2">D6</strain>
    </source>
</reference>
<comment type="caution">
    <text evidence="2">The sequence shown here is derived from an EMBL/GenBank/DDBJ whole genome shotgun (WGS) entry which is preliminary data.</text>
</comment>
<dbReference type="EMBL" id="CAICTM010000312">
    <property type="protein sequence ID" value="CAB9507619.1"/>
    <property type="molecule type" value="Genomic_DNA"/>
</dbReference>
<sequence>MSHDDEEEVVEEVADDEKVKPRRRMPRRVASTDGGIVTSKARRPVRRAASGDGSKSPTGAPPMRRTATDGSTSKQRRKPKKPTENQIPATSNTDSASEEEEDMEEPPGPAGMTVSENRGRARRMPARSKSTDGTSSRALPSRSKSGTLSGRSTPKRTASGFGLPRRTKSSDGTTNSFGLRKGKKKGSSRQVAKDGVMNIFGSDIVSTEKVLEDIEKTMEAPELVRLELEDMFMADREDPEAIPLALKELLEQDDRPWECVEFMDDIMDGSMFIDFRERKKHFMKVFAGVCEARLIPCTYKAKITLSSGSLDMDQMVELLFYLRSERSVNELTIKSEEVDEGIIRALTDLFKADKRKWNSVTLQLSGSGPGKPGSPEHTAWAKAMQKATVAMQKVAKERGINLG</sequence>
<feature type="region of interest" description="Disordered" evidence="1">
    <location>
        <begin position="1"/>
        <end position="191"/>
    </location>
</feature>
<feature type="compositionally biased region" description="Acidic residues" evidence="1">
    <location>
        <begin position="1"/>
        <end position="15"/>
    </location>
</feature>
<gene>
    <name evidence="2" type="ORF">SEMRO_313_G114910.1</name>
</gene>
<feature type="compositionally biased region" description="Polar residues" evidence="1">
    <location>
        <begin position="131"/>
        <end position="156"/>
    </location>
</feature>